<dbReference type="InterPro" id="IPR036097">
    <property type="entry name" value="HisK_dim/P_sf"/>
</dbReference>
<dbReference type="PANTHER" id="PTHR43065:SF29">
    <property type="entry name" value="SENSOR PROTEIN KINASE FLES"/>
    <property type="match status" value="1"/>
</dbReference>
<dbReference type="Gene3D" id="1.10.287.130">
    <property type="match status" value="1"/>
</dbReference>
<evidence type="ECO:0000256" key="4">
    <source>
        <dbReference type="SAM" id="Coils"/>
    </source>
</evidence>
<comment type="catalytic activity">
    <reaction evidence="1">
        <text>ATP + protein L-histidine = ADP + protein N-phospho-L-histidine.</text>
        <dbReference type="EC" id="2.7.13.3"/>
    </reaction>
</comment>
<dbReference type="Gene3D" id="3.30.565.10">
    <property type="entry name" value="Histidine kinase-like ATPase, C-terminal domain"/>
    <property type="match status" value="1"/>
</dbReference>
<dbReference type="SMART" id="SM00387">
    <property type="entry name" value="HATPase_c"/>
    <property type="match status" value="1"/>
</dbReference>
<comment type="caution">
    <text evidence="7">The sequence shown here is derived from an EMBL/GenBank/DDBJ whole genome shotgun (WGS) entry which is preliminary data.</text>
</comment>
<evidence type="ECO:0000256" key="2">
    <source>
        <dbReference type="ARBA" id="ARBA00012438"/>
    </source>
</evidence>
<dbReference type="InterPro" id="IPR003594">
    <property type="entry name" value="HATPase_dom"/>
</dbReference>
<evidence type="ECO:0000256" key="1">
    <source>
        <dbReference type="ARBA" id="ARBA00000085"/>
    </source>
</evidence>
<dbReference type="InterPro" id="IPR035965">
    <property type="entry name" value="PAS-like_dom_sf"/>
</dbReference>
<gene>
    <name evidence="7" type="ORF">EOE65_11430</name>
</gene>
<dbReference type="Proteomes" id="UP000282818">
    <property type="component" value="Unassembled WGS sequence"/>
</dbReference>
<dbReference type="InterPro" id="IPR005467">
    <property type="entry name" value="His_kinase_dom"/>
</dbReference>
<dbReference type="Pfam" id="PF13188">
    <property type="entry name" value="PAS_8"/>
    <property type="match status" value="1"/>
</dbReference>
<dbReference type="SUPFAM" id="SSF55874">
    <property type="entry name" value="ATPase domain of HSP90 chaperone/DNA topoisomerase II/histidine kinase"/>
    <property type="match status" value="1"/>
</dbReference>
<dbReference type="SMART" id="SM00388">
    <property type="entry name" value="HisKA"/>
    <property type="match status" value="1"/>
</dbReference>
<dbReference type="Pfam" id="PF00512">
    <property type="entry name" value="HisKA"/>
    <property type="match status" value="1"/>
</dbReference>
<evidence type="ECO:0000313" key="7">
    <source>
        <dbReference type="EMBL" id="RVU30492.1"/>
    </source>
</evidence>
<organism evidence="7 8">
    <name type="scientific">Neptunomonas marina</name>
    <dbReference type="NCBI Taxonomy" id="1815562"/>
    <lineage>
        <taxon>Bacteria</taxon>
        <taxon>Pseudomonadati</taxon>
        <taxon>Pseudomonadota</taxon>
        <taxon>Gammaproteobacteria</taxon>
        <taxon>Oceanospirillales</taxon>
        <taxon>Oceanospirillaceae</taxon>
        <taxon>Neptunomonas</taxon>
    </lineage>
</organism>
<evidence type="ECO:0000256" key="3">
    <source>
        <dbReference type="ARBA" id="ARBA00022553"/>
    </source>
</evidence>
<dbReference type="Pfam" id="PF02518">
    <property type="entry name" value="HATPase_c"/>
    <property type="match status" value="1"/>
</dbReference>
<dbReference type="PROSITE" id="PS50109">
    <property type="entry name" value="HIS_KIN"/>
    <property type="match status" value="1"/>
</dbReference>
<evidence type="ECO:0000313" key="8">
    <source>
        <dbReference type="Proteomes" id="UP000282818"/>
    </source>
</evidence>
<proteinExistence type="predicted"/>
<sequence length="364" mass="39874">MSEVEALKQALADKDAELTELRDQLAEQSALESMFARRMAQVLKVMPAGVIVIGNQGRVALANPAAEALLGKPLIGELWMQVINRSFAPKNDDGHEISLRDGRRVSLLTSAMQDEAGQLVLLTDQTETRLLQDRLSQYQRLSEMGRMMASLAHQIRTPLAAATLYASHLERDAITEAQRKKFAAKVSSRLAHLEQQVRDMLVFARGEMQLEDRISVAQLLRSIDEMLDVPLAEFDADCEFDDRTESAWLQCNLEMLLGALLNLINNALQACGKGAELLIVAEVCQEMVCLRVVDHGPGMTPEQCQKATEPFVTTKSHGTGLGLAVANVVAQAHNGRFELSSVAGEGTTATVCLPLISDLEKENE</sequence>
<dbReference type="InterPro" id="IPR036890">
    <property type="entry name" value="HATPase_C_sf"/>
</dbReference>
<dbReference type="PANTHER" id="PTHR43065">
    <property type="entry name" value="SENSOR HISTIDINE KINASE"/>
    <property type="match status" value="1"/>
</dbReference>
<keyword evidence="8" id="KW-1185">Reference proteome</keyword>
<dbReference type="EMBL" id="SACQ01000005">
    <property type="protein sequence ID" value="RVU30492.1"/>
    <property type="molecule type" value="Genomic_DNA"/>
</dbReference>
<feature type="domain" description="Histidine kinase" evidence="5">
    <location>
        <begin position="150"/>
        <end position="357"/>
    </location>
</feature>
<dbReference type="SUPFAM" id="SSF55785">
    <property type="entry name" value="PYP-like sensor domain (PAS domain)"/>
    <property type="match status" value="1"/>
</dbReference>
<feature type="coiled-coil region" evidence="4">
    <location>
        <begin position="4"/>
        <end position="31"/>
    </location>
</feature>
<dbReference type="CDD" id="cd00075">
    <property type="entry name" value="HATPase"/>
    <property type="match status" value="1"/>
</dbReference>
<evidence type="ECO:0000259" key="6">
    <source>
        <dbReference type="PROSITE" id="PS50112"/>
    </source>
</evidence>
<dbReference type="SUPFAM" id="SSF47384">
    <property type="entry name" value="Homodimeric domain of signal transducing histidine kinase"/>
    <property type="match status" value="1"/>
</dbReference>
<dbReference type="EC" id="2.7.13.3" evidence="2"/>
<dbReference type="AlphaFoldDB" id="A0A437Q7H8"/>
<dbReference type="InterPro" id="IPR000014">
    <property type="entry name" value="PAS"/>
</dbReference>
<reference evidence="7 8" key="1">
    <citation type="submission" date="2019-01" db="EMBL/GenBank/DDBJ databases">
        <authorList>
            <person name="Chen W.-M."/>
        </authorList>
    </citation>
    <scope>NUCLEOTIDE SEQUENCE [LARGE SCALE GENOMIC DNA]</scope>
    <source>
        <strain evidence="7 8">HPM-16</strain>
    </source>
</reference>
<accession>A0A437Q7H8</accession>
<dbReference type="PRINTS" id="PR00344">
    <property type="entry name" value="BCTRLSENSOR"/>
</dbReference>
<name>A0A437Q7H8_9GAMM</name>
<keyword evidence="3" id="KW-0597">Phosphoprotein</keyword>
<dbReference type="PROSITE" id="PS50112">
    <property type="entry name" value="PAS"/>
    <property type="match status" value="1"/>
</dbReference>
<dbReference type="CDD" id="cd00082">
    <property type="entry name" value="HisKA"/>
    <property type="match status" value="1"/>
</dbReference>
<dbReference type="InterPro" id="IPR003661">
    <property type="entry name" value="HisK_dim/P_dom"/>
</dbReference>
<keyword evidence="4" id="KW-0175">Coiled coil</keyword>
<feature type="domain" description="PAS" evidence="6">
    <location>
        <begin position="35"/>
        <end position="71"/>
    </location>
</feature>
<dbReference type="GO" id="GO:0000155">
    <property type="term" value="F:phosphorelay sensor kinase activity"/>
    <property type="evidence" value="ECO:0007669"/>
    <property type="project" value="InterPro"/>
</dbReference>
<dbReference type="InterPro" id="IPR004358">
    <property type="entry name" value="Sig_transdc_His_kin-like_C"/>
</dbReference>
<dbReference type="SMART" id="SM00091">
    <property type="entry name" value="PAS"/>
    <property type="match status" value="1"/>
</dbReference>
<evidence type="ECO:0000259" key="5">
    <source>
        <dbReference type="PROSITE" id="PS50109"/>
    </source>
</evidence>
<dbReference type="CDD" id="cd00130">
    <property type="entry name" value="PAS"/>
    <property type="match status" value="1"/>
</dbReference>
<dbReference type="Gene3D" id="3.30.450.20">
    <property type="entry name" value="PAS domain"/>
    <property type="match status" value="1"/>
</dbReference>
<protein>
    <recommendedName>
        <fullName evidence="2">histidine kinase</fullName>
        <ecNumber evidence="2">2.7.13.3</ecNumber>
    </recommendedName>
</protein>